<dbReference type="GO" id="GO:0016829">
    <property type="term" value="F:lyase activity"/>
    <property type="evidence" value="ECO:0007669"/>
    <property type="project" value="UniProtKB-KW"/>
</dbReference>
<keyword evidence="4 9" id="KW-0456">Lyase</keyword>
<evidence type="ECO:0000256" key="6">
    <source>
        <dbReference type="ARBA" id="ARBA00047517"/>
    </source>
</evidence>
<keyword evidence="10" id="KW-1185">Reference proteome</keyword>
<evidence type="ECO:0000256" key="7">
    <source>
        <dbReference type="ARBA" id="ARBA00047625"/>
    </source>
</evidence>
<organism evidence="9 10">
    <name type="scientific">Sutterella massiliensis</name>
    <dbReference type="NCBI Taxonomy" id="1816689"/>
    <lineage>
        <taxon>Bacteria</taxon>
        <taxon>Pseudomonadati</taxon>
        <taxon>Pseudomonadota</taxon>
        <taxon>Betaproteobacteria</taxon>
        <taxon>Burkholderiales</taxon>
        <taxon>Sutterellaceae</taxon>
        <taxon>Sutterella</taxon>
    </lineage>
</organism>
<dbReference type="PIRSF" id="PIRSF001434">
    <property type="entry name" value="CGS"/>
    <property type="match status" value="1"/>
</dbReference>
<dbReference type="InterPro" id="IPR006233">
    <property type="entry name" value="Cys_b_lyase_bac"/>
</dbReference>
<comment type="catalytic activity">
    <reaction evidence="7">
        <text>an S-substituted L-cysteine + H2O = a thiol + pyruvate + NH4(+)</text>
        <dbReference type="Rhea" id="RHEA:18121"/>
        <dbReference type="ChEBI" id="CHEBI:15361"/>
        <dbReference type="ChEBI" id="CHEBI:15377"/>
        <dbReference type="ChEBI" id="CHEBI:28938"/>
        <dbReference type="ChEBI" id="CHEBI:29256"/>
        <dbReference type="ChEBI" id="CHEBI:58717"/>
        <dbReference type="EC" id="4.4.1.13"/>
    </reaction>
</comment>
<evidence type="ECO:0000256" key="8">
    <source>
        <dbReference type="RuleBase" id="RU362118"/>
    </source>
</evidence>
<evidence type="ECO:0000313" key="10">
    <source>
        <dbReference type="Proteomes" id="UP000715095"/>
    </source>
</evidence>
<dbReference type="Proteomes" id="UP000715095">
    <property type="component" value="Unassembled WGS sequence"/>
</dbReference>
<dbReference type="Gene3D" id="3.90.1150.10">
    <property type="entry name" value="Aspartate Aminotransferase, domain 1"/>
    <property type="match status" value="1"/>
</dbReference>
<evidence type="ECO:0000256" key="4">
    <source>
        <dbReference type="ARBA" id="ARBA00023239"/>
    </source>
</evidence>
<comment type="similarity">
    <text evidence="2 8">Belongs to the trans-sulfuration enzymes family.</text>
</comment>
<evidence type="ECO:0000313" key="9">
    <source>
        <dbReference type="EMBL" id="MBM6703690.1"/>
    </source>
</evidence>
<dbReference type="PROSITE" id="PS00868">
    <property type="entry name" value="CYS_MET_METAB_PP"/>
    <property type="match status" value="1"/>
</dbReference>
<dbReference type="SUPFAM" id="SSF53383">
    <property type="entry name" value="PLP-dependent transferases"/>
    <property type="match status" value="1"/>
</dbReference>
<dbReference type="InterPro" id="IPR000277">
    <property type="entry name" value="Cys/Met-Metab_PyrdxlP-dep_enz"/>
</dbReference>
<dbReference type="Gene3D" id="3.40.640.10">
    <property type="entry name" value="Type I PLP-dependent aspartate aminotransferase-like (Major domain)"/>
    <property type="match status" value="1"/>
</dbReference>
<dbReference type="Pfam" id="PF01053">
    <property type="entry name" value="Cys_Met_Meta_PP"/>
    <property type="match status" value="1"/>
</dbReference>
<evidence type="ECO:0000256" key="1">
    <source>
        <dbReference type="ARBA" id="ARBA00001933"/>
    </source>
</evidence>
<name>A0ABS2DSJ8_9BURK</name>
<sequence length="429" mass="47519">MTIDISKLKPATQLVHAGRHDDPDWIYVNPPVIRASTVLHDSVADMLSRIESAEAMRPDRPTYGTHGSATHHAFFRALMALEGPKAAGAWAFSSGLGACTTPLMAFLKAGDHALFADSIYGPTREFAESILRRFGVDVEFFDPTIGEGIEALFRPNTALVMMESPGSHSFELMDVPAVAAKCRAHGIKTAIDNTWATPLYFKPLEVGVDMVIHAATKYIAGHSDLTMGVVICNADVWPQVYKTVSQFGEFASPDDIYLAYRGLHTMKVRVEAAAKNARTIIEWLLERPEVEAVLYPPLKSDPSHEIWKRDYTGATSLFAVRFKPEFEGKLDPFVDALELFGRGYSWGGYESLLIESYGDRSVKPVPFRRMVRVAVGLEDPADLIADLERGFAALHRERERASQSGLKRFLTKAIESTLGRGREKSEKQS</sequence>
<accession>A0ABS2DSJ8</accession>
<dbReference type="InterPro" id="IPR054542">
    <property type="entry name" value="Cys_met_metab_PP"/>
</dbReference>
<evidence type="ECO:0000256" key="5">
    <source>
        <dbReference type="ARBA" id="ARBA00046315"/>
    </source>
</evidence>
<dbReference type="PANTHER" id="PTHR43500">
    <property type="entry name" value="CYSTATHIONINE BETA-LYASE-RELATED"/>
    <property type="match status" value="1"/>
</dbReference>
<dbReference type="InterPro" id="IPR015424">
    <property type="entry name" value="PyrdxlP-dep_Trfase"/>
</dbReference>
<gene>
    <name evidence="9" type="primary">metC</name>
    <name evidence="9" type="ORF">H6A60_04200</name>
</gene>
<dbReference type="InterPro" id="IPR015421">
    <property type="entry name" value="PyrdxlP-dep_Trfase_major"/>
</dbReference>
<dbReference type="EC" id="4.4.1.8" evidence="9"/>
<comment type="catalytic activity">
    <reaction evidence="6">
        <text>L,L-cystathionine + H2O = L-homocysteine + pyruvate + NH4(+)</text>
        <dbReference type="Rhea" id="RHEA:13965"/>
        <dbReference type="ChEBI" id="CHEBI:15361"/>
        <dbReference type="ChEBI" id="CHEBI:15377"/>
        <dbReference type="ChEBI" id="CHEBI:28938"/>
        <dbReference type="ChEBI" id="CHEBI:58161"/>
        <dbReference type="ChEBI" id="CHEBI:58199"/>
    </reaction>
</comment>
<comment type="pathway">
    <text evidence="5">Amino-acid biosynthesis; L-methionine biosynthesis via de novo pathway; L-homocysteine from L-cystathionine: step 1/1.</text>
</comment>
<dbReference type="PANTHER" id="PTHR43500:SF1">
    <property type="entry name" value="CYSTATHIONINE BETA-LYASE-RELATED"/>
    <property type="match status" value="1"/>
</dbReference>
<protein>
    <submittedName>
        <fullName evidence="9">Cystathionine beta-lyase</fullName>
        <ecNumber evidence="9">4.4.1.8</ecNumber>
    </submittedName>
</protein>
<dbReference type="EMBL" id="JACJJC010000004">
    <property type="protein sequence ID" value="MBM6703690.1"/>
    <property type="molecule type" value="Genomic_DNA"/>
</dbReference>
<comment type="caution">
    <text evidence="9">The sequence shown here is derived from an EMBL/GenBank/DDBJ whole genome shotgun (WGS) entry which is preliminary data.</text>
</comment>
<evidence type="ECO:0000256" key="3">
    <source>
        <dbReference type="ARBA" id="ARBA00022898"/>
    </source>
</evidence>
<reference evidence="9 10" key="1">
    <citation type="journal article" date="2021" name="Sci. Rep.">
        <title>The distribution of antibiotic resistance genes in chicken gut microbiota commensals.</title>
        <authorList>
            <person name="Juricova H."/>
            <person name="Matiasovicova J."/>
            <person name="Kubasova T."/>
            <person name="Cejkova D."/>
            <person name="Rychlik I."/>
        </authorList>
    </citation>
    <scope>NUCLEOTIDE SEQUENCE [LARGE SCALE GENOMIC DNA]</scope>
    <source>
        <strain evidence="9 10">An829</strain>
    </source>
</reference>
<proteinExistence type="inferred from homology"/>
<dbReference type="NCBIfam" id="TIGR01324">
    <property type="entry name" value="cysta_beta_ly_B"/>
    <property type="match status" value="1"/>
</dbReference>
<dbReference type="InterPro" id="IPR015422">
    <property type="entry name" value="PyrdxlP-dep_Trfase_small"/>
</dbReference>
<keyword evidence="3 8" id="KW-0663">Pyridoxal phosphate</keyword>
<comment type="cofactor">
    <cofactor evidence="1 8">
        <name>pyridoxal 5'-phosphate</name>
        <dbReference type="ChEBI" id="CHEBI:597326"/>
    </cofactor>
</comment>
<evidence type="ECO:0000256" key="2">
    <source>
        <dbReference type="ARBA" id="ARBA00009077"/>
    </source>
</evidence>